<keyword evidence="13" id="KW-1185">Reference proteome</keyword>
<dbReference type="Gene3D" id="3.40.50.620">
    <property type="entry name" value="HUPs"/>
    <property type="match status" value="1"/>
</dbReference>
<dbReference type="NCBIfam" id="NF000840">
    <property type="entry name" value="PRK00071.1-3"/>
    <property type="match status" value="1"/>
</dbReference>
<evidence type="ECO:0000256" key="9">
    <source>
        <dbReference type="ARBA" id="ARBA00048721"/>
    </source>
</evidence>
<comment type="catalytic activity">
    <reaction evidence="9 10">
        <text>nicotinate beta-D-ribonucleotide + ATP + H(+) = deamido-NAD(+) + diphosphate</text>
        <dbReference type="Rhea" id="RHEA:22860"/>
        <dbReference type="ChEBI" id="CHEBI:15378"/>
        <dbReference type="ChEBI" id="CHEBI:30616"/>
        <dbReference type="ChEBI" id="CHEBI:33019"/>
        <dbReference type="ChEBI" id="CHEBI:57502"/>
        <dbReference type="ChEBI" id="CHEBI:58437"/>
        <dbReference type="EC" id="2.7.7.18"/>
    </reaction>
</comment>
<dbReference type="UniPathway" id="UPA00253">
    <property type="reaction ID" value="UER00332"/>
</dbReference>
<dbReference type="EMBL" id="FOJY01000001">
    <property type="protein sequence ID" value="SFA71848.1"/>
    <property type="molecule type" value="Genomic_DNA"/>
</dbReference>
<keyword evidence="7 10" id="KW-0067">ATP-binding</keyword>
<dbReference type="GO" id="GO:0005524">
    <property type="term" value="F:ATP binding"/>
    <property type="evidence" value="ECO:0007669"/>
    <property type="project" value="UniProtKB-KW"/>
</dbReference>
<proteinExistence type="inferred from homology"/>
<dbReference type="CDD" id="cd02165">
    <property type="entry name" value="NMNAT"/>
    <property type="match status" value="1"/>
</dbReference>
<comment type="pathway">
    <text evidence="2 10">Cofactor biosynthesis; NAD(+) biosynthesis; deamido-NAD(+) from nicotinate D-ribonucleotide: step 1/1.</text>
</comment>
<keyword evidence="5 10" id="KW-0548">Nucleotidyltransferase</keyword>
<dbReference type="Pfam" id="PF01467">
    <property type="entry name" value="CTP_transf_like"/>
    <property type="match status" value="1"/>
</dbReference>
<evidence type="ECO:0000256" key="6">
    <source>
        <dbReference type="ARBA" id="ARBA00022741"/>
    </source>
</evidence>
<sequence>MNGEVEEKIGILGGTFNPIHLGHMLIAENAYDQFHLDKVIFLPSGNPPHKKNIGYISAKDRANMVSLSIKNRKEFELSYEEIDREGTTYTSDTMERMTKEHPNVRYYFILGADSLFTFDKWHRPDIICKCCTILVSCREELKLRAVDERIKYLKEKFNADVHRLTLPGFDVSSKLIRMRVGLNRSIKYLVNEDVEEYIKKQHLYENIDLNTLEPNSYEIEYRG</sequence>
<name>A0A1I0V6E3_9FIRM</name>
<feature type="domain" description="Cytidyltransferase-like" evidence="11">
    <location>
        <begin position="11"/>
        <end position="178"/>
    </location>
</feature>
<dbReference type="RefSeq" id="WP_092869896.1">
    <property type="nucleotide sequence ID" value="NZ_FOJY01000001.1"/>
</dbReference>
<organism evidence="12 13">
    <name type="scientific">Acetitomaculum ruminis DSM 5522</name>
    <dbReference type="NCBI Taxonomy" id="1120918"/>
    <lineage>
        <taxon>Bacteria</taxon>
        <taxon>Bacillati</taxon>
        <taxon>Bacillota</taxon>
        <taxon>Clostridia</taxon>
        <taxon>Lachnospirales</taxon>
        <taxon>Lachnospiraceae</taxon>
        <taxon>Acetitomaculum</taxon>
    </lineage>
</organism>
<dbReference type="SUPFAM" id="SSF52374">
    <property type="entry name" value="Nucleotidylyl transferase"/>
    <property type="match status" value="1"/>
</dbReference>
<dbReference type="InterPro" id="IPR014729">
    <property type="entry name" value="Rossmann-like_a/b/a_fold"/>
</dbReference>
<evidence type="ECO:0000256" key="1">
    <source>
        <dbReference type="ARBA" id="ARBA00002324"/>
    </source>
</evidence>
<accession>A0A1I0V6E3</accession>
<dbReference type="Proteomes" id="UP000198838">
    <property type="component" value="Unassembled WGS sequence"/>
</dbReference>
<comment type="similarity">
    <text evidence="10">Belongs to the NadD family.</text>
</comment>
<reference evidence="12 13" key="1">
    <citation type="submission" date="2016-10" db="EMBL/GenBank/DDBJ databases">
        <authorList>
            <person name="de Groot N.N."/>
        </authorList>
    </citation>
    <scope>NUCLEOTIDE SEQUENCE [LARGE SCALE GENOMIC DNA]</scope>
    <source>
        <strain evidence="12 13">DSM 5522</strain>
    </source>
</reference>
<dbReference type="HAMAP" id="MF_00244">
    <property type="entry name" value="NaMN_adenylyltr"/>
    <property type="match status" value="1"/>
</dbReference>
<evidence type="ECO:0000313" key="12">
    <source>
        <dbReference type="EMBL" id="SFA71848.1"/>
    </source>
</evidence>
<dbReference type="GO" id="GO:0004515">
    <property type="term" value="F:nicotinate-nucleotide adenylyltransferase activity"/>
    <property type="evidence" value="ECO:0007669"/>
    <property type="project" value="UniProtKB-UniRule"/>
</dbReference>
<keyword evidence="8 10" id="KW-0520">NAD</keyword>
<dbReference type="OrthoDB" id="5295945at2"/>
<gene>
    <name evidence="10" type="primary">nadD</name>
    <name evidence="12" type="ORF">SAMN05216249_101186</name>
</gene>
<evidence type="ECO:0000313" key="13">
    <source>
        <dbReference type="Proteomes" id="UP000198838"/>
    </source>
</evidence>
<comment type="function">
    <text evidence="1 10">Catalyzes the reversible adenylation of nicotinate mononucleotide (NaMN) to nicotinic acid adenine dinucleotide (NaAD).</text>
</comment>
<protein>
    <recommendedName>
        <fullName evidence="10">Probable nicotinate-nucleotide adenylyltransferase</fullName>
        <ecNumber evidence="10">2.7.7.18</ecNumber>
    </recommendedName>
    <alternativeName>
        <fullName evidence="10">Deamido-NAD(+) diphosphorylase</fullName>
    </alternativeName>
    <alternativeName>
        <fullName evidence="10">Deamido-NAD(+) pyrophosphorylase</fullName>
    </alternativeName>
    <alternativeName>
        <fullName evidence="10">Nicotinate mononucleotide adenylyltransferase</fullName>
        <shortName evidence="10">NaMN adenylyltransferase</shortName>
    </alternativeName>
</protein>
<keyword evidence="4 10" id="KW-0808">Transferase</keyword>
<evidence type="ECO:0000256" key="8">
    <source>
        <dbReference type="ARBA" id="ARBA00023027"/>
    </source>
</evidence>
<keyword evidence="3 10" id="KW-0662">Pyridine nucleotide biosynthesis</keyword>
<evidence type="ECO:0000259" key="11">
    <source>
        <dbReference type="Pfam" id="PF01467"/>
    </source>
</evidence>
<keyword evidence="6 10" id="KW-0547">Nucleotide-binding</keyword>
<evidence type="ECO:0000256" key="2">
    <source>
        <dbReference type="ARBA" id="ARBA00005019"/>
    </source>
</evidence>
<evidence type="ECO:0000256" key="3">
    <source>
        <dbReference type="ARBA" id="ARBA00022642"/>
    </source>
</evidence>
<dbReference type="AlphaFoldDB" id="A0A1I0V6E3"/>
<dbReference type="InterPro" id="IPR005248">
    <property type="entry name" value="NadD/NMNAT"/>
</dbReference>
<evidence type="ECO:0000256" key="7">
    <source>
        <dbReference type="ARBA" id="ARBA00022840"/>
    </source>
</evidence>
<dbReference type="PANTHER" id="PTHR39321:SF3">
    <property type="entry name" value="PHOSPHOPANTETHEINE ADENYLYLTRANSFERASE"/>
    <property type="match status" value="1"/>
</dbReference>
<dbReference type="STRING" id="1120918.SAMN05216249_101186"/>
<dbReference type="PANTHER" id="PTHR39321">
    <property type="entry name" value="NICOTINATE-NUCLEOTIDE ADENYLYLTRANSFERASE-RELATED"/>
    <property type="match status" value="1"/>
</dbReference>
<dbReference type="NCBIfam" id="TIGR00125">
    <property type="entry name" value="cyt_tran_rel"/>
    <property type="match status" value="1"/>
</dbReference>
<evidence type="ECO:0000256" key="5">
    <source>
        <dbReference type="ARBA" id="ARBA00022695"/>
    </source>
</evidence>
<evidence type="ECO:0000256" key="10">
    <source>
        <dbReference type="HAMAP-Rule" id="MF_00244"/>
    </source>
</evidence>
<evidence type="ECO:0000256" key="4">
    <source>
        <dbReference type="ARBA" id="ARBA00022679"/>
    </source>
</evidence>
<dbReference type="InterPro" id="IPR004821">
    <property type="entry name" value="Cyt_trans-like"/>
</dbReference>
<dbReference type="GO" id="GO:0009435">
    <property type="term" value="P:NAD+ biosynthetic process"/>
    <property type="evidence" value="ECO:0007669"/>
    <property type="project" value="UniProtKB-UniRule"/>
</dbReference>
<dbReference type="EC" id="2.7.7.18" evidence="10"/>
<dbReference type="NCBIfam" id="TIGR00482">
    <property type="entry name" value="nicotinate (nicotinamide) nucleotide adenylyltransferase"/>
    <property type="match status" value="1"/>
</dbReference>